<organism evidence="2 3">
    <name type="scientific">Desulfosarcina alkanivorans</name>
    <dbReference type="NCBI Taxonomy" id="571177"/>
    <lineage>
        <taxon>Bacteria</taxon>
        <taxon>Pseudomonadati</taxon>
        <taxon>Thermodesulfobacteriota</taxon>
        <taxon>Desulfobacteria</taxon>
        <taxon>Desulfobacterales</taxon>
        <taxon>Desulfosarcinaceae</taxon>
        <taxon>Desulfosarcina</taxon>
    </lineage>
</organism>
<dbReference type="Proteomes" id="UP000427906">
    <property type="component" value="Chromosome"/>
</dbReference>
<evidence type="ECO:0000313" key="2">
    <source>
        <dbReference type="EMBL" id="BBO71902.1"/>
    </source>
</evidence>
<accession>A0A5K7YQ60</accession>
<dbReference type="AlphaFoldDB" id="A0A5K7YQ60"/>
<proteinExistence type="predicted"/>
<keyword evidence="3" id="KW-1185">Reference proteome</keyword>
<name>A0A5K7YQ60_9BACT</name>
<feature type="region of interest" description="Disordered" evidence="1">
    <location>
        <begin position="1"/>
        <end position="24"/>
    </location>
</feature>
<dbReference type="EMBL" id="AP021874">
    <property type="protein sequence ID" value="BBO71902.1"/>
    <property type="molecule type" value="Genomic_DNA"/>
</dbReference>
<protein>
    <submittedName>
        <fullName evidence="2">Uncharacterized protein</fullName>
    </submittedName>
</protein>
<dbReference type="KEGG" id="dalk:DSCA_58320"/>
<reference evidence="2 3" key="1">
    <citation type="submission" date="2019-11" db="EMBL/GenBank/DDBJ databases">
        <title>Comparative genomics of hydrocarbon-degrading Desulfosarcina strains.</title>
        <authorList>
            <person name="Watanabe M."/>
            <person name="Kojima H."/>
            <person name="Fukui M."/>
        </authorList>
    </citation>
    <scope>NUCLEOTIDE SEQUENCE [LARGE SCALE GENOMIC DNA]</scope>
    <source>
        <strain evidence="2 3">PL12</strain>
    </source>
</reference>
<gene>
    <name evidence="2" type="ORF">DSCA_58320</name>
</gene>
<evidence type="ECO:0000313" key="3">
    <source>
        <dbReference type="Proteomes" id="UP000427906"/>
    </source>
</evidence>
<dbReference type="RefSeq" id="WP_155319674.1">
    <property type="nucleotide sequence ID" value="NZ_AP021874.1"/>
</dbReference>
<sequence length="70" mass="7793">MRTPQAVEKIDGVKNASAGKERKDRSNVVWMNCMTIGEGSQSKDALSEGVLKSRKRVGRLPFESRSKSLR</sequence>
<evidence type="ECO:0000256" key="1">
    <source>
        <dbReference type="SAM" id="MobiDB-lite"/>
    </source>
</evidence>